<dbReference type="Proteomes" id="UP000005239">
    <property type="component" value="Unassembled WGS sequence"/>
</dbReference>
<reference evidence="1" key="2">
    <citation type="submission" date="2022-06" db="UniProtKB">
        <authorList>
            <consortium name="EnsemblMetazoa"/>
        </authorList>
    </citation>
    <scope>IDENTIFICATION</scope>
    <source>
        <strain evidence="1">PS312</strain>
    </source>
</reference>
<accession>A0A8R1YSV8</accession>
<protein>
    <submittedName>
        <fullName evidence="1">Uncharacterized protein</fullName>
    </submittedName>
</protein>
<dbReference type="AlphaFoldDB" id="A0A2A6B3M7"/>
<name>A0A2A6B3M7_PRIPA</name>
<sequence>MTPTLFKDNTEYTFESNLNLSKQDDFYLVGISFSEAITTLKFRRIPTVSLLTTFIPNVVTFVIISLALFCQDPEFDTSLNGITAFAASNQAITAQFSRSGKLPGLALINTGLQLGSAAEAVIVVGRRKIREKSKKREANRKDKESRAKHCLRQRRWWKKHGDTVERVLAGLICLSIPTALSLYVWASQENDVMH</sequence>
<dbReference type="EnsemblMetazoa" id="PPA39546.1">
    <property type="protein sequence ID" value="PPA39546.1"/>
    <property type="gene ID" value="WBGene00277915"/>
</dbReference>
<evidence type="ECO:0000313" key="1">
    <source>
        <dbReference type="EnsemblMetazoa" id="PPA39546.1"/>
    </source>
</evidence>
<accession>A0A2A6B3M7</accession>
<evidence type="ECO:0000313" key="2">
    <source>
        <dbReference type="Proteomes" id="UP000005239"/>
    </source>
</evidence>
<proteinExistence type="predicted"/>
<organism evidence="1 2">
    <name type="scientific">Pristionchus pacificus</name>
    <name type="common">Parasitic nematode worm</name>
    <dbReference type="NCBI Taxonomy" id="54126"/>
    <lineage>
        <taxon>Eukaryota</taxon>
        <taxon>Metazoa</taxon>
        <taxon>Ecdysozoa</taxon>
        <taxon>Nematoda</taxon>
        <taxon>Chromadorea</taxon>
        <taxon>Rhabditida</taxon>
        <taxon>Rhabditina</taxon>
        <taxon>Diplogasteromorpha</taxon>
        <taxon>Diplogasteroidea</taxon>
        <taxon>Neodiplogasteridae</taxon>
        <taxon>Pristionchus</taxon>
    </lineage>
</organism>
<gene>
    <name evidence="1" type="primary">WBGene00277915</name>
</gene>
<reference evidence="2" key="1">
    <citation type="journal article" date="2008" name="Nat. Genet.">
        <title>The Pristionchus pacificus genome provides a unique perspective on nematode lifestyle and parasitism.</title>
        <authorList>
            <person name="Dieterich C."/>
            <person name="Clifton S.W."/>
            <person name="Schuster L.N."/>
            <person name="Chinwalla A."/>
            <person name="Delehaunty K."/>
            <person name="Dinkelacker I."/>
            <person name="Fulton L."/>
            <person name="Fulton R."/>
            <person name="Godfrey J."/>
            <person name="Minx P."/>
            <person name="Mitreva M."/>
            <person name="Roeseler W."/>
            <person name="Tian H."/>
            <person name="Witte H."/>
            <person name="Yang S.P."/>
            <person name="Wilson R.K."/>
            <person name="Sommer R.J."/>
        </authorList>
    </citation>
    <scope>NUCLEOTIDE SEQUENCE [LARGE SCALE GENOMIC DNA]</scope>
    <source>
        <strain evidence="2">PS312</strain>
    </source>
</reference>
<keyword evidence="2" id="KW-1185">Reference proteome</keyword>